<dbReference type="EMBL" id="BPQB01000051">
    <property type="protein sequence ID" value="GJE95726.1"/>
    <property type="molecule type" value="Genomic_DNA"/>
</dbReference>
<dbReference type="Proteomes" id="UP000703269">
    <property type="component" value="Unassembled WGS sequence"/>
</dbReference>
<feature type="region of interest" description="Disordered" evidence="1">
    <location>
        <begin position="23"/>
        <end position="80"/>
    </location>
</feature>
<dbReference type="PROSITE" id="PS51257">
    <property type="entry name" value="PROKAR_LIPOPROTEIN"/>
    <property type="match status" value="1"/>
</dbReference>
<feature type="signal peptide" evidence="2">
    <location>
        <begin position="1"/>
        <end position="23"/>
    </location>
</feature>
<accession>A0A9P3LHN7</accession>
<dbReference type="AlphaFoldDB" id="A0A9P3LHN7"/>
<keyword evidence="4" id="KW-1185">Reference proteome</keyword>
<evidence type="ECO:0000256" key="2">
    <source>
        <dbReference type="SAM" id="SignalP"/>
    </source>
</evidence>
<keyword evidence="2" id="KW-0732">Signal</keyword>
<evidence type="ECO:0000313" key="3">
    <source>
        <dbReference type="EMBL" id="GJE95726.1"/>
    </source>
</evidence>
<sequence length="97" mass="10095">MRLLVLFAAAALFLACMPPPASARPITSAGPTASHPSAPHPPHPTLSSTPSRTGQTTPNARIPTTKTAQEGPTSMTAPFGGAVPIETAVIDRLWGWW</sequence>
<name>A0A9P3LHN7_9APHY</name>
<reference evidence="3 4" key="1">
    <citation type="submission" date="2021-08" db="EMBL/GenBank/DDBJ databases">
        <title>Draft Genome Sequence of Phanerochaete sordida strain YK-624.</title>
        <authorList>
            <person name="Mori T."/>
            <person name="Dohra H."/>
            <person name="Suzuki T."/>
            <person name="Kawagishi H."/>
            <person name="Hirai H."/>
        </authorList>
    </citation>
    <scope>NUCLEOTIDE SEQUENCE [LARGE SCALE GENOMIC DNA]</scope>
    <source>
        <strain evidence="3 4">YK-624</strain>
    </source>
</reference>
<evidence type="ECO:0000313" key="4">
    <source>
        <dbReference type="Proteomes" id="UP000703269"/>
    </source>
</evidence>
<organism evidence="3 4">
    <name type="scientific">Phanerochaete sordida</name>
    <dbReference type="NCBI Taxonomy" id="48140"/>
    <lineage>
        <taxon>Eukaryota</taxon>
        <taxon>Fungi</taxon>
        <taxon>Dikarya</taxon>
        <taxon>Basidiomycota</taxon>
        <taxon>Agaricomycotina</taxon>
        <taxon>Agaricomycetes</taxon>
        <taxon>Polyporales</taxon>
        <taxon>Phanerochaetaceae</taxon>
        <taxon>Phanerochaete</taxon>
    </lineage>
</organism>
<comment type="caution">
    <text evidence="3">The sequence shown here is derived from an EMBL/GenBank/DDBJ whole genome shotgun (WGS) entry which is preliminary data.</text>
</comment>
<feature type="chain" id="PRO_5040320615" evidence="2">
    <location>
        <begin position="24"/>
        <end position="97"/>
    </location>
</feature>
<gene>
    <name evidence="3" type="ORF">PsYK624_119120</name>
</gene>
<feature type="compositionally biased region" description="Low complexity" evidence="1">
    <location>
        <begin position="27"/>
        <end position="37"/>
    </location>
</feature>
<proteinExistence type="predicted"/>
<evidence type="ECO:0000256" key="1">
    <source>
        <dbReference type="SAM" id="MobiDB-lite"/>
    </source>
</evidence>
<feature type="compositionally biased region" description="Polar residues" evidence="1">
    <location>
        <begin position="52"/>
        <end position="76"/>
    </location>
</feature>
<protein>
    <submittedName>
        <fullName evidence="3">Uncharacterized protein</fullName>
    </submittedName>
</protein>